<feature type="compositionally biased region" description="Basic and acidic residues" evidence="7">
    <location>
        <begin position="932"/>
        <end position="955"/>
    </location>
</feature>
<feature type="compositionally biased region" description="Low complexity" evidence="7">
    <location>
        <begin position="148"/>
        <end position="159"/>
    </location>
</feature>
<feature type="region of interest" description="Disordered" evidence="7">
    <location>
        <begin position="729"/>
        <end position="748"/>
    </location>
</feature>
<feature type="compositionally biased region" description="Acidic residues" evidence="7">
    <location>
        <begin position="234"/>
        <end position="244"/>
    </location>
</feature>
<comment type="subcellular location">
    <subcellularLocation>
        <location evidence="1">Nucleus</location>
    </subcellularLocation>
</comment>
<accession>A0A9K3CYH6</accession>
<feature type="domain" description="SMC hinge" evidence="8">
    <location>
        <begin position="756"/>
        <end position="872"/>
    </location>
</feature>
<keyword evidence="3" id="KW-0498">Mitosis</keyword>
<evidence type="ECO:0000256" key="7">
    <source>
        <dbReference type="SAM" id="MobiDB-lite"/>
    </source>
</evidence>
<dbReference type="Pfam" id="PF06470">
    <property type="entry name" value="SMC_hinge"/>
    <property type="match status" value="1"/>
</dbReference>
<organism evidence="9 10">
    <name type="scientific">Kipferlia bialata</name>
    <dbReference type="NCBI Taxonomy" id="797122"/>
    <lineage>
        <taxon>Eukaryota</taxon>
        <taxon>Metamonada</taxon>
        <taxon>Carpediemonas-like organisms</taxon>
        <taxon>Kipferlia</taxon>
    </lineage>
</organism>
<dbReference type="InterPro" id="IPR036277">
    <property type="entry name" value="SMC_hinge_sf"/>
</dbReference>
<evidence type="ECO:0000259" key="8">
    <source>
        <dbReference type="SMART" id="SM00968"/>
    </source>
</evidence>
<dbReference type="GO" id="GO:0051301">
    <property type="term" value="P:cell division"/>
    <property type="evidence" value="ECO:0007669"/>
    <property type="project" value="UniProtKB-KW"/>
</dbReference>
<evidence type="ECO:0000256" key="6">
    <source>
        <dbReference type="ARBA" id="ARBA00023306"/>
    </source>
</evidence>
<dbReference type="SUPFAM" id="SSF75553">
    <property type="entry name" value="Smc hinge domain"/>
    <property type="match status" value="1"/>
</dbReference>
<feature type="compositionally biased region" description="Low complexity" evidence="7">
    <location>
        <begin position="434"/>
        <end position="448"/>
    </location>
</feature>
<dbReference type="EMBL" id="BDIP01001614">
    <property type="protein sequence ID" value="GIQ84770.1"/>
    <property type="molecule type" value="Genomic_DNA"/>
</dbReference>
<evidence type="ECO:0000313" key="9">
    <source>
        <dbReference type="EMBL" id="GIQ84770.1"/>
    </source>
</evidence>
<keyword evidence="4" id="KW-0175">Coiled coil</keyword>
<dbReference type="GO" id="GO:0008278">
    <property type="term" value="C:cohesin complex"/>
    <property type="evidence" value="ECO:0007669"/>
    <property type="project" value="TreeGrafter"/>
</dbReference>
<feature type="region of interest" description="Disordered" evidence="7">
    <location>
        <begin position="426"/>
        <end position="448"/>
    </location>
</feature>
<feature type="region of interest" description="Disordered" evidence="7">
    <location>
        <begin position="269"/>
        <end position="304"/>
    </location>
</feature>
<dbReference type="GO" id="GO:0005634">
    <property type="term" value="C:nucleus"/>
    <property type="evidence" value="ECO:0007669"/>
    <property type="project" value="UniProtKB-SubCell"/>
</dbReference>
<dbReference type="Pfam" id="PF02463">
    <property type="entry name" value="SMC_N"/>
    <property type="match status" value="1"/>
</dbReference>
<proteinExistence type="predicted"/>
<dbReference type="PANTHER" id="PTHR18937">
    <property type="entry name" value="STRUCTURAL MAINTENANCE OF CHROMOSOMES SMC FAMILY MEMBER"/>
    <property type="match status" value="1"/>
</dbReference>
<dbReference type="InterPro" id="IPR003395">
    <property type="entry name" value="RecF/RecN/SMC_N"/>
</dbReference>
<comment type="caution">
    <text evidence="9">The sequence shown here is derived from an EMBL/GenBank/DDBJ whole genome shotgun (WGS) entry which is preliminary data.</text>
</comment>
<keyword evidence="6" id="KW-0131">Cell cycle</keyword>
<dbReference type="InterPro" id="IPR010935">
    <property type="entry name" value="SMC_hinge"/>
</dbReference>
<feature type="region of interest" description="Disordered" evidence="7">
    <location>
        <begin position="67"/>
        <end position="248"/>
    </location>
</feature>
<keyword evidence="5" id="KW-0539">Nucleus</keyword>
<feature type="region of interest" description="Disordered" evidence="7">
    <location>
        <begin position="888"/>
        <end position="959"/>
    </location>
</feature>
<name>A0A9K3CYH6_9EUKA</name>
<dbReference type="GO" id="GO:0003677">
    <property type="term" value="F:DNA binding"/>
    <property type="evidence" value="ECO:0007669"/>
    <property type="project" value="TreeGrafter"/>
</dbReference>
<evidence type="ECO:0000256" key="4">
    <source>
        <dbReference type="ARBA" id="ARBA00023054"/>
    </source>
</evidence>
<gene>
    <name evidence="9" type="ORF">KIPB_006325</name>
</gene>
<dbReference type="GO" id="GO:0007062">
    <property type="term" value="P:sister chromatid cohesion"/>
    <property type="evidence" value="ECO:0007669"/>
    <property type="project" value="TreeGrafter"/>
</dbReference>
<dbReference type="InterPro" id="IPR027417">
    <property type="entry name" value="P-loop_NTPase"/>
</dbReference>
<keyword evidence="10" id="KW-1185">Reference proteome</keyword>
<feature type="compositionally biased region" description="Polar residues" evidence="7">
    <location>
        <begin position="128"/>
        <end position="147"/>
    </location>
</feature>
<feature type="compositionally biased region" description="Polar residues" evidence="7">
    <location>
        <begin position="1176"/>
        <end position="1186"/>
    </location>
</feature>
<keyword evidence="2" id="KW-0132">Cell division</keyword>
<evidence type="ECO:0000256" key="1">
    <source>
        <dbReference type="ARBA" id="ARBA00004123"/>
    </source>
</evidence>
<evidence type="ECO:0000256" key="5">
    <source>
        <dbReference type="ARBA" id="ARBA00023242"/>
    </source>
</evidence>
<protein>
    <recommendedName>
        <fullName evidence="8">SMC hinge domain-containing protein</fullName>
    </recommendedName>
</protein>
<dbReference type="SMART" id="SM00968">
    <property type="entry name" value="SMC_hinge"/>
    <property type="match status" value="1"/>
</dbReference>
<dbReference type="Proteomes" id="UP000265618">
    <property type="component" value="Unassembled WGS sequence"/>
</dbReference>
<dbReference type="PANTHER" id="PTHR18937:SF12">
    <property type="entry name" value="STRUCTURAL MAINTENANCE OF CHROMOSOMES PROTEIN"/>
    <property type="match status" value="1"/>
</dbReference>
<evidence type="ECO:0000256" key="2">
    <source>
        <dbReference type="ARBA" id="ARBA00022618"/>
    </source>
</evidence>
<feature type="compositionally biased region" description="Polar residues" evidence="7">
    <location>
        <begin position="87"/>
        <end position="98"/>
    </location>
</feature>
<dbReference type="Gene3D" id="1.20.1060.20">
    <property type="match status" value="1"/>
</dbReference>
<sequence>MDWGFDAADDELSSVSDGEAYVMAQTQGMSCMSQIPATQVQLSAMTGVSTCSQQVVASVDGPQRRRLLRRSDTQQQRSVRRPASGPRSVTPTAYSLSCGSDDFLRSDGEQAGSRGESGTGTDPVSDPASDSESSDLVHTLSQERGSQSRSSVPIPSVEEVSGRSVSQRTAGRRAVTIVLSSASESESGSEGEGEGDMGHDNPMVGSASPSPSPSPSPFASELDDDGGRAPFSDDPIESEGESDSAWDASDQGAEIAYADAGADVVEQMHRRVPRRQAKQATQSREQSHVASLEGTQGQRQVSDVDGDIVADGLGEESMEEAPPAETGTPYIMEVSLENFKTFSGPHRVSLRRGLISIIGQNGLGKSNMLDAVLFALGAPKSYLRCKVFSQLICHGASSMGVSIRVGCGSDSEGAQERVFSRSVSVAAPDGAGDSASQPASTPASSTTSYRVDGRTVSLSAYTEALDQLHLSATKAPARLAVTQNRQDIEALLGHAEASLGVGFLPGLLKAVRAAAETTDTHCKTARAEAAGVEAQCQALVPEALRGVALIAREREARGVLESRRSEYDGAVVKGREILTRRVQAAKTDVDAAKAALDEGTAALSAVRGEHSVAGAALDSACVATGAHRLRVQATDRKARELAQAVSSTTRALAGVEASLGGCREDLAAEAERGELAELDRERAVASVGGEVSQAEADLGEARQAVDSKRHRLTEVRRDVKGLQTPIVVSERPGRQANPSSRKASGPPPLYRDLLGLGALGAVCDLVKCQRGSGCAVNAVLGGMATACLVPDTPTAVRVVEVLRGRRKGQVTVLVLDRMRREYQGDPQTAREARLANSLSSCLVPLTPEVEPLRHLLRGWRLASTDTEALSLAGRGTSAVTRRGAVFRSDGEVSARSAPQAGKAQRTAVQEVGTGEGEGSAASQTVAPDQTEIEERDREREQEREREKERERERKVSLSAARAEEADLVAAVRDAVQNRSRLTSLLRRLQDKLARLHAPSTSHLTELRSRVHALGEEAASLRARLERDTAALATEEALAAKRREGLKVLVAAETQARDALAAVAEREDMVAKEVDGLRVALSLTSRALDRAKRALAAYTTLHGSAPEVSCVMGTDGTPLVEHEMEGRWAGYEDAVQCVQGVGDSSPEAGASQGSSGDSDDETSESGTESGEDAVLSDSDSASCQDVTDTGADESQGMSVCAEGPDPVAAAAESKGRLEAACSLYSEMLSHVAASTGDLGALLRHHRLTATLASLTLSADALSRSLKVARARVRDVAEFRLRVLSACAATWSTAASRVFGALIPSGSVLISPPAPTVRYASASPGAQGLQVQVRVGGVWGSEAGLSGGQRAALGLALMLGVASVVVESEALPALCVTQQEMEGRVPSDMYIDGDTGTTVCTQDGGEDDPTEEAIEAESVDCRTLVADAQLHIPPLLLLDEFDLSLDANAAQTAAGLLHTAVCVSAPTADGGRGTAQPGIIRQRSQVIAVSHRRWVPRYSMRCVGVCKGELGVATQVVDNTPLLMT</sequence>
<dbReference type="SUPFAM" id="SSF52540">
    <property type="entry name" value="P-loop containing nucleoside triphosphate hydrolases"/>
    <property type="match status" value="1"/>
</dbReference>
<evidence type="ECO:0000256" key="3">
    <source>
        <dbReference type="ARBA" id="ARBA00022776"/>
    </source>
</evidence>
<dbReference type="OrthoDB" id="413649at2759"/>
<reference evidence="9 10" key="1">
    <citation type="journal article" date="2018" name="PLoS ONE">
        <title>The draft genome of Kipferlia bialata reveals reductive genome evolution in fornicate parasites.</title>
        <authorList>
            <person name="Tanifuji G."/>
            <person name="Takabayashi S."/>
            <person name="Kume K."/>
            <person name="Takagi M."/>
            <person name="Nakayama T."/>
            <person name="Kamikawa R."/>
            <person name="Inagaki Y."/>
            <person name="Hashimoto T."/>
        </authorList>
    </citation>
    <scope>NUCLEOTIDE SEQUENCE [LARGE SCALE GENOMIC DNA]</scope>
    <source>
        <strain evidence="9">NY0173</strain>
    </source>
</reference>
<dbReference type="GO" id="GO:0005524">
    <property type="term" value="F:ATP binding"/>
    <property type="evidence" value="ECO:0007669"/>
    <property type="project" value="InterPro"/>
</dbReference>
<evidence type="ECO:0000313" key="10">
    <source>
        <dbReference type="Proteomes" id="UP000265618"/>
    </source>
</evidence>
<feature type="region of interest" description="Disordered" evidence="7">
    <location>
        <begin position="1139"/>
        <end position="1199"/>
    </location>
</feature>
<dbReference type="Gene3D" id="3.40.50.300">
    <property type="entry name" value="P-loop containing nucleotide triphosphate hydrolases"/>
    <property type="match status" value="2"/>
</dbReference>